<feature type="transmembrane region" description="Helical" evidence="1">
    <location>
        <begin position="43"/>
        <end position="67"/>
    </location>
</feature>
<keyword evidence="1" id="KW-1133">Transmembrane helix</keyword>
<comment type="caution">
    <text evidence="2">The sequence shown here is derived from an EMBL/GenBank/DDBJ whole genome shotgun (WGS) entry which is preliminary data.</text>
</comment>
<feature type="transmembrane region" description="Helical" evidence="1">
    <location>
        <begin position="178"/>
        <end position="201"/>
    </location>
</feature>
<gene>
    <name evidence="2" type="ORF">KUTeg_015599</name>
</gene>
<protein>
    <submittedName>
        <fullName evidence="2">Uncharacterized protein</fullName>
    </submittedName>
</protein>
<sequence>MRSVTNLSDNIWGFIFTWQLIWMLYIFTTICRTVKDGRHIYQLPVLPPMFFGVFIVNSLLVISWLFVWDREEIIAAFVVLALTAFTADCKQQATKEIWFIRFFVQNGIAFYAAWVSVASLLNFAHTLHYKAGIELDNILYSFVKHSGSRTCFMYITIVWALTGAVLKNYNLTTMYVNSVFLLVLLVVSAFLLVLKVVILIGRHCRSPIYRLSYEPTV</sequence>
<proteinExistence type="predicted"/>
<feature type="transmembrane region" description="Helical" evidence="1">
    <location>
        <begin position="12"/>
        <end position="31"/>
    </location>
</feature>
<accession>A0ABQ9EVT2</accession>
<feature type="transmembrane region" description="Helical" evidence="1">
    <location>
        <begin position="147"/>
        <end position="166"/>
    </location>
</feature>
<feature type="transmembrane region" description="Helical" evidence="1">
    <location>
        <begin position="73"/>
        <end position="90"/>
    </location>
</feature>
<evidence type="ECO:0000256" key="1">
    <source>
        <dbReference type="SAM" id="Phobius"/>
    </source>
</evidence>
<keyword evidence="3" id="KW-1185">Reference proteome</keyword>
<dbReference type="PANTHER" id="PTHR33802">
    <property type="entry name" value="SI:CH211-161H7.5-RELATED"/>
    <property type="match status" value="1"/>
</dbReference>
<evidence type="ECO:0000313" key="2">
    <source>
        <dbReference type="EMBL" id="KAJ8307515.1"/>
    </source>
</evidence>
<reference evidence="2 3" key="1">
    <citation type="submission" date="2022-12" db="EMBL/GenBank/DDBJ databases">
        <title>Chromosome-level genome of Tegillarca granosa.</title>
        <authorList>
            <person name="Kim J."/>
        </authorList>
    </citation>
    <scope>NUCLEOTIDE SEQUENCE [LARGE SCALE GENOMIC DNA]</scope>
    <source>
        <strain evidence="2">Teg-2019</strain>
        <tissue evidence="2">Adductor muscle</tissue>
    </source>
</reference>
<organism evidence="2 3">
    <name type="scientific">Tegillarca granosa</name>
    <name type="common">Malaysian cockle</name>
    <name type="synonym">Anadara granosa</name>
    <dbReference type="NCBI Taxonomy" id="220873"/>
    <lineage>
        <taxon>Eukaryota</taxon>
        <taxon>Metazoa</taxon>
        <taxon>Spiralia</taxon>
        <taxon>Lophotrochozoa</taxon>
        <taxon>Mollusca</taxon>
        <taxon>Bivalvia</taxon>
        <taxon>Autobranchia</taxon>
        <taxon>Pteriomorphia</taxon>
        <taxon>Arcoida</taxon>
        <taxon>Arcoidea</taxon>
        <taxon>Arcidae</taxon>
        <taxon>Tegillarca</taxon>
    </lineage>
</organism>
<keyword evidence="1" id="KW-0472">Membrane</keyword>
<name>A0ABQ9EVT2_TEGGR</name>
<evidence type="ECO:0000313" key="3">
    <source>
        <dbReference type="Proteomes" id="UP001217089"/>
    </source>
</evidence>
<dbReference type="PANTHER" id="PTHR33802:SF1">
    <property type="entry name" value="XK-RELATED PROTEIN"/>
    <property type="match status" value="1"/>
</dbReference>
<dbReference type="Proteomes" id="UP001217089">
    <property type="component" value="Unassembled WGS sequence"/>
</dbReference>
<dbReference type="EMBL" id="JARBDR010000793">
    <property type="protein sequence ID" value="KAJ8307515.1"/>
    <property type="molecule type" value="Genomic_DNA"/>
</dbReference>
<feature type="transmembrane region" description="Helical" evidence="1">
    <location>
        <begin position="102"/>
        <end position="127"/>
    </location>
</feature>
<keyword evidence="1" id="KW-0812">Transmembrane</keyword>